<feature type="compositionally biased region" description="Low complexity" evidence="1">
    <location>
        <begin position="132"/>
        <end position="149"/>
    </location>
</feature>
<protein>
    <recommendedName>
        <fullName evidence="4">Nose resistant-to-fluoxetine protein N-terminal domain-containing protein</fullName>
    </recommendedName>
</protein>
<keyword evidence="6" id="KW-1185">Reference proteome</keyword>
<sequence>MKFKVIILVLSSVFGGITATKYSGSESKNDYIQNLQDFGTTSHIFRNSEHGHAFRELKAVLSREPFLGINKVVGASSLRSLRGYDQNIRGNVHLREKRAVAESNETTDGTTFSSSSAPLASSLEVIQAEDNTTTVSSSTPSVATSVQPPLTTTGGQPSRCETQTTQIFTGLTSGEQWALQFIDSWGKPGPGLLNFQLKFVGSYQECRSSRSPASNNTVTDEFTGNYCVVTLAITSQSAGTSLLSLLSGAGPEIGACLPNSCSNEDVRSLIGRGLAAANLSSTLVVTGVDCRDNYREYTAASITAIVLLSIIAIFMVLGTALDLLLVQYPKWAAAREKKLHSYKQANGYHAIDDDEVDVRSDLIRKDDNAVLPNGAGPYTQEKPGVSLPLYSESRPLLGEKKRTFTQTLRSGKLGKCLMAFSVYTNGSKLLDTTQQSESLGAIFGIRFLSMSWVILGHMYTFSLSYVGNIATAMTSILGRWTFDGISNALVSVDTFFTISGLLIAYLTTKEILKKGWKINWAMYYFHRFW</sequence>
<keyword evidence="2" id="KW-0472">Membrane</keyword>
<feature type="transmembrane region" description="Helical" evidence="2">
    <location>
        <begin position="299"/>
        <end position="325"/>
    </location>
</feature>
<feature type="non-terminal residue" evidence="5">
    <location>
        <position position="1"/>
    </location>
</feature>
<keyword evidence="3" id="KW-0732">Signal</keyword>
<dbReference type="InterPro" id="IPR052728">
    <property type="entry name" value="O2_lipid_transport_reg"/>
</dbReference>
<dbReference type="SMART" id="SM00703">
    <property type="entry name" value="NRF"/>
    <property type="match status" value="1"/>
</dbReference>
<feature type="compositionally biased region" description="Polar residues" evidence="1">
    <location>
        <begin position="150"/>
        <end position="160"/>
    </location>
</feature>
<dbReference type="EMBL" id="CAJHNH020003435">
    <property type="protein sequence ID" value="CAG5129283.1"/>
    <property type="molecule type" value="Genomic_DNA"/>
</dbReference>
<feature type="transmembrane region" description="Helical" evidence="2">
    <location>
        <begin position="443"/>
        <end position="465"/>
    </location>
</feature>
<gene>
    <name evidence="5" type="ORF">CUNI_LOCUS14841</name>
</gene>
<evidence type="ECO:0000256" key="3">
    <source>
        <dbReference type="SAM" id="SignalP"/>
    </source>
</evidence>
<evidence type="ECO:0000313" key="5">
    <source>
        <dbReference type="EMBL" id="CAG5129283.1"/>
    </source>
</evidence>
<accession>A0A8S3ZIJ5</accession>
<feature type="transmembrane region" description="Helical" evidence="2">
    <location>
        <begin position="485"/>
        <end position="507"/>
    </location>
</feature>
<evidence type="ECO:0000256" key="2">
    <source>
        <dbReference type="SAM" id="Phobius"/>
    </source>
</evidence>
<evidence type="ECO:0000256" key="1">
    <source>
        <dbReference type="SAM" id="MobiDB-lite"/>
    </source>
</evidence>
<dbReference type="PANTHER" id="PTHR11161">
    <property type="entry name" value="O-ACYLTRANSFERASE"/>
    <property type="match status" value="1"/>
</dbReference>
<feature type="region of interest" description="Disordered" evidence="1">
    <location>
        <begin position="130"/>
        <end position="160"/>
    </location>
</feature>
<dbReference type="InterPro" id="IPR006621">
    <property type="entry name" value="Nose-resist-to-fluoxetine_N"/>
</dbReference>
<feature type="domain" description="Nose resistant-to-fluoxetine protein N-terminal" evidence="4">
    <location>
        <begin position="157"/>
        <end position="292"/>
    </location>
</feature>
<keyword evidence="2" id="KW-0812">Transmembrane</keyword>
<name>A0A8S3ZIJ5_9EUPU</name>
<keyword evidence="2" id="KW-1133">Transmembrane helix</keyword>
<dbReference type="OrthoDB" id="8048975at2759"/>
<evidence type="ECO:0000313" key="6">
    <source>
        <dbReference type="Proteomes" id="UP000678393"/>
    </source>
</evidence>
<dbReference type="Proteomes" id="UP000678393">
    <property type="component" value="Unassembled WGS sequence"/>
</dbReference>
<reference evidence="5" key="1">
    <citation type="submission" date="2021-04" db="EMBL/GenBank/DDBJ databases">
        <authorList>
            <consortium name="Molecular Ecology Group"/>
        </authorList>
    </citation>
    <scope>NUCLEOTIDE SEQUENCE</scope>
</reference>
<dbReference type="AlphaFoldDB" id="A0A8S3ZIJ5"/>
<evidence type="ECO:0000259" key="4">
    <source>
        <dbReference type="SMART" id="SM00703"/>
    </source>
</evidence>
<feature type="signal peptide" evidence="3">
    <location>
        <begin position="1"/>
        <end position="19"/>
    </location>
</feature>
<proteinExistence type="predicted"/>
<dbReference type="Pfam" id="PF20146">
    <property type="entry name" value="NRF"/>
    <property type="match status" value="1"/>
</dbReference>
<organism evidence="5 6">
    <name type="scientific">Candidula unifasciata</name>
    <dbReference type="NCBI Taxonomy" id="100452"/>
    <lineage>
        <taxon>Eukaryota</taxon>
        <taxon>Metazoa</taxon>
        <taxon>Spiralia</taxon>
        <taxon>Lophotrochozoa</taxon>
        <taxon>Mollusca</taxon>
        <taxon>Gastropoda</taxon>
        <taxon>Heterobranchia</taxon>
        <taxon>Euthyneura</taxon>
        <taxon>Panpulmonata</taxon>
        <taxon>Eupulmonata</taxon>
        <taxon>Stylommatophora</taxon>
        <taxon>Helicina</taxon>
        <taxon>Helicoidea</taxon>
        <taxon>Geomitridae</taxon>
        <taxon>Candidula</taxon>
    </lineage>
</organism>
<dbReference type="PANTHER" id="PTHR11161:SF0">
    <property type="entry name" value="O-ACYLTRANSFERASE LIKE PROTEIN"/>
    <property type="match status" value="1"/>
</dbReference>
<feature type="chain" id="PRO_5035799658" description="Nose resistant-to-fluoxetine protein N-terminal domain-containing protein" evidence="3">
    <location>
        <begin position="20"/>
        <end position="529"/>
    </location>
</feature>
<comment type="caution">
    <text evidence="5">The sequence shown here is derived from an EMBL/GenBank/DDBJ whole genome shotgun (WGS) entry which is preliminary data.</text>
</comment>